<dbReference type="Proteomes" id="UP001219518">
    <property type="component" value="Unassembled WGS sequence"/>
</dbReference>
<comment type="subcellular location">
    <subcellularLocation>
        <location evidence="1">Cell membrane</location>
        <topology evidence="1">Multi-pass membrane protein</topology>
    </subcellularLocation>
    <subcellularLocation>
        <location evidence="7">Membrane</location>
        <topology evidence="7">Multi-pass membrane protein</topology>
    </subcellularLocation>
</comment>
<evidence type="ECO:0000256" key="6">
    <source>
        <dbReference type="ARBA" id="ARBA00023136"/>
    </source>
</evidence>
<protein>
    <recommendedName>
        <fullName evidence="7">XK-related protein</fullName>
    </recommendedName>
</protein>
<reference evidence="9" key="1">
    <citation type="submission" date="2021-07" db="EMBL/GenBank/DDBJ databases">
        <authorList>
            <person name="Catto M.A."/>
            <person name="Jacobson A."/>
            <person name="Kennedy G."/>
            <person name="Labadie P."/>
            <person name="Hunt B.G."/>
            <person name="Srinivasan R."/>
        </authorList>
    </citation>
    <scope>NUCLEOTIDE SEQUENCE</scope>
    <source>
        <strain evidence="9">PL_HMW_Pooled</strain>
        <tissue evidence="9">Head</tissue>
    </source>
</reference>
<dbReference type="PANTHER" id="PTHR16024:SF6">
    <property type="entry name" value="XK-RELATED PROTEIN"/>
    <property type="match status" value="1"/>
</dbReference>
<sequence length="464" mass="53483">MEMELYEDFQLTTTNSSGGDDGITMENTLIKDILQGCWRLTPSDQTDYPPRPLRSSRWDIFCLCYAIFHHIFDLGTDVNVTRYYFSKGETSYAIVTIILIIIPSIVTSCVSYRMYCMDRESQITPDESRNRKLQLVMLVLQLAPVLRYMDSLSYACKSRKANSKKDQEMYYRKMLTEDADVALLRVFESFLEAAPQQILQLSFLLKLYYTNDDEGFLNSIISVLSSLAGMAICLMTYQKCIRYVQEDKENINWKGSVFIFMWHFFVTVSRILMLSAMVYISWRWTLIGMMVHWIVMTIAIAVLEPHEFCSKNDSIRNEKFTVCEKLANVLYSAVLGLVFIFTYITPGEGPSCFRYTSFYVICLLENLVGAAVWYYYNSEPCWFTTTMTVTFIVPYLLGCLCMITYYCKFHPNQYTPPSMIPQRRQVDKAQGIYLSETPSPKLMAESSTSHNGTITSHLGDGDVA</sequence>
<dbReference type="AlphaFoldDB" id="A0AAE1HWB8"/>
<dbReference type="GO" id="GO:0070782">
    <property type="term" value="P:phosphatidylserine exposure on apoptotic cell surface"/>
    <property type="evidence" value="ECO:0007669"/>
    <property type="project" value="TreeGrafter"/>
</dbReference>
<evidence type="ECO:0000256" key="7">
    <source>
        <dbReference type="RuleBase" id="RU910716"/>
    </source>
</evidence>
<reference evidence="9" key="2">
    <citation type="journal article" date="2023" name="BMC Genomics">
        <title>Pest status, molecular evolution, and epigenetic factors derived from the genome assembly of Frankliniella fusca, a thysanopteran phytovirus vector.</title>
        <authorList>
            <person name="Catto M.A."/>
            <person name="Labadie P.E."/>
            <person name="Jacobson A.L."/>
            <person name="Kennedy G.G."/>
            <person name="Srinivasan R."/>
            <person name="Hunt B.G."/>
        </authorList>
    </citation>
    <scope>NUCLEOTIDE SEQUENCE</scope>
    <source>
        <strain evidence="9">PL_HMW_Pooled</strain>
    </source>
</reference>
<feature type="compositionally biased region" description="Polar residues" evidence="8">
    <location>
        <begin position="445"/>
        <end position="456"/>
    </location>
</feature>
<evidence type="ECO:0000256" key="2">
    <source>
        <dbReference type="ARBA" id="ARBA00008789"/>
    </source>
</evidence>
<keyword evidence="10" id="KW-1185">Reference proteome</keyword>
<evidence type="ECO:0000313" key="9">
    <source>
        <dbReference type="EMBL" id="KAK3928664.1"/>
    </source>
</evidence>
<keyword evidence="4 7" id="KW-0812">Transmembrane</keyword>
<gene>
    <name evidence="9" type="ORF">KUF71_016888</name>
</gene>
<feature type="transmembrane region" description="Helical" evidence="7">
    <location>
        <begin position="216"/>
        <end position="237"/>
    </location>
</feature>
<accession>A0AAE1HWB8</accession>
<dbReference type="Pfam" id="PF09815">
    <property type="entry name" value="XK-related"/>
    <property type="match status" value="1"/>
</dbReference>
<evidence type="ECO:0000256" key="1">
    <source>
        <dbReference type="ARBA" id="ARBA00004651"/>
    </source>
</evidence>
<organism evidence="9 10">
    <name type="scientific">Frankliniella fusca</name>
    <dbReference type="NCBI Taxonomy" id="407009"/>
    <lineage>
        <taxon>Eukaryota</taxon>
        <taxon>Metazoa</taxon>
        <taxon>Ecdysozoa</taxon>
        <taxon>Arthropoda</taxon>
        <taxon>Hexapoda</taxon>
        <taxon>Insecta</taxon>
        <taxon>Pterygota</taxon>
        <taxon>Neoptera</taxon>
        <taxon>Paraneoptera</taxon>
        <taxon>Thysanoptera</taxon>
        <taxon>Terebrantia</taxon>
        <taxon>Thripoidea</taxon>
        <taxon>Thripidae</taxon>
        <taxon>Frankliniella</taxon>
    </lineage>
</organism>
<evidence type="ECO:0000313" key="10">
    <source>
        <dbReference type="Proteomes" id="UP001219518"/>
    </source>
</evidence>
<keyword evidence="3" id="KW-1003">Cell membrane</keyword>
<dbReference type="EMBL" id="JAHWGI010001343">
    <property type="protein sequence ID" value="KAK3928664.1"/>
    <property type="molecule type" value="Genomic_DNA"/>
</dbReference>
<evidence type="ECO:0000256" key="5">
    <source>
        <dbReference type="ARBA" id="ARBA00022989"/>
    </source>
</evidence>
<dbReference type="InterPro" id="IPR050895">
    <property type="entry name" value="XK-related_scramblase"/>
</dbReference>
<evidence type="ECO:0000256" key="8">
    <source>
        <dbReference type="SAM" id="MobiDB-lite"/>
    </source>
</evidence>
<dbReference type="InterPro" id="IPR018629">
    <property type="entry name" value="XK-rel"/>
</dbReference>
<evidence type="ECO:0000256" key="4">
    <source>
        <dbReference type="ARBA" id="ARBA00022692"/>
    </source>
</evidence>
<feature type="region of interest" description="Disordered" evidence="8">
    <location>
        <begin position="440"/>
        <end position="464"/>
    </location>
</feature>
<comment type="similarity">
    <text evidence="2 7">Belongs to the XK family.</text>
</comment>
<feature type="transmembrane region" description="Helical" evidence="7">
    <location>
        <begin position="286"/>
        <end position="305"/>
    </location>
</feature>
<feature type="transmembrane region" description="Helical" evidence="7">
    <location>
        <begin position="388"/>
        <end position="406"/>
    </location>
</feature>
<dbReference type="GO" id="GO:0005886">
    <property type="term" value="C:plasma membrane"/>
    <property type="evidence" value="ECO:0007669"/>
    <property type="project" value="UniProtKB-SubCell"/>
</dbReference>
<proteinExistence type="inferred from homology"/>
<keyword evidence="5 7" id="KW-1133">Transmembrane helix</keyword>
<feature type="transmembrane region" description="Helical" evidence="7">
    <location>
        <begin position="356"/>
        <end position="376"/>
    </location>
</feature>
<dbReference type="GO" id="GO:1902742">
    <property type="term" value="P:apoptotic process involved in development"/>
    <property type="evidence" value="ECO:0007669"/>
    <property type="project" value="TreeGrafter"/>
</dbReference>
<dbReference type="PANTHER" id="PTHR16024">
    <property type="entry name" value="XK-RELATED PROTEIN"/>
    <property type="match status" value="1"/>
</dbReference>
<keyword evidence="6 7" id="KW-0472">Membrane</keyword>
<feature type="transmembrane region" description="Helical" evidence="7">
    <location>
        <begin position="92"/>
        <end position="112"/>
    </location>
</feature>
<dbReference type="GO" id="GO:0043652">
    <property type="term" value="P:engulfment of apoptotic cell"/>
    <property type="evidence" value="ECO:0007669"/>
    <property type="project" value="TreeGrafter"/>
</dbReference>
<name>A0AAE1HWB8_9NEOP</name>
<comment type="caution">
    <text evidence="9">The sequence shown here is derived from an EMBL/GenBank/DDBJ whole genome shotgun (WGS) entry which is preliminary data.</text>
</comment>
<feature type="transmembrane region" description="Helical" evidence="7">
    <location>
        <begin position="326"/>
        <end position="344"/>
    </location>
</feature>
<feature type="transmembrane region" description="Helical" evidence="7">
    <location>
        <begin position="257"/>
        <end position="280"/>
    </location>
</feature>
<evidence type="ECO:0000256" key="3">
    <source>
        <dbReference type="ARBA" id="ARBA00022475"/>
    </source>
</evidence>